<reference evidence="2" key="2">
    <citation type="submission" date="2020-09" db="EMBL/GenBank/DDBJ databases">
        <authorList>
            <person name="Sun Q."/>
            <person name="Zhou Y."/>
        </authorList>
    </citation>
    <scope>NUCLEOTIDE SEQUENCE</scope>
    <source>
        <strain evidence="2">CGMCC 1.15082</strain>
    </source>
</reference>
<dbReference type="Proteomes" id="UP000646478">
    <property type="component" value="Unassembled WGS sequence"/>
</dbReference>
<dbReference type="RefSeq" id="WP_188821276.1">
    <property type="nucleotide sequence ID" value="NZ_BMHH01000002.1"/>
</dbReference>
<name>A0A916WAW7_9HYPH</name>
<dbReference type="InterPro" id="IPR010064">
    <property type="entry name" value="HK97-gp10_tail"/>
</dbReference>
<gene>
    <name evidence="2" type="ORF">GCM10011491_05630</name>
</gene>
<dbReference type="Pfam" id="PF04883">
    <property type="entry name" value="HK97-gp10_like"/>
    <property type="match status" value="1"/>
</dbReference>
<protein>
    <recommendedName>
        <fullName evidence="4">HK97 gp10 family phage protein</fullName>
    </recommendedName>
</protein>
<comment type="caution">
    <text evidence="2">The sequence shown here is derived from an EMBL/GenBank/DDBJ whole genome shotgun (WGS) entry which is preliminary data.</text>
</comment>
<evidence type="ECO:0000256" key="1">
    <source>
        <dbReference type="SAM" id="MobiDB-lite"/>
    </source>
</evidence>
<dbReference type="EMBL" id="BMHH01000002">
    <property type="protein sequence ID" value="GGA81206.1"/>
    <property type="molecule type" value="Genomic_DNA"/>
</dbReference>
<sequence length="150" mass="16340">MADDGGLQRLTNRLSAIPGRVKEAAVKAVVRQAELMAKQMKKKVPVDSGALRDSIVVTPPNSNTPPYSQPGGEMVIPETTAAITAGNKDVRYAHLVEYGTKERTVKTTGEPSGIGPAQPFFWPTFRERRPKAERAIKSAITRAVKKDWGK</sequence>
<evidence type="ECO:0000313" key="3">
    <source>
        <dbReference type="Proteomes" id="UP000646478"/>
    </source>
</evidence>
<dbReference type="NCBIfam" id="TIGR01725">
    <property type="entry name" value="phge_HK97_gp10"/>
    <property type="match status" value="1"/>
</dbReference>
<keyword evidence="3" id="KW-1185">Reference proteome</keyword>
<evidence type="ECO:0000313" key="2">
    <source>
        <dbReference type="EMBL" id="GGA81206.1"/>
    </source>
</evidence>
<proteinExistence type="predicted"/>
<reference evidence="2" key="1">
    <citation type="journal article" date="2014" name="Int. J. Syst. Evol. Microbiol.">
        <title>Complete genome sequence of Corynebacterium casei LMG S-19264T (=DSM 44701T), isolated from a smear-ripened cheese.</title>
        <authorList>
            <consortium name="US DOE Joint Genome Institute (JGI-PGF)"/>
            <person name="Walter F."/>
            <person name="Albersmeier A."/>
            <person name="Kalinowski J."/>
            <person name="Ruckert C."/>
        </authorList>
    </citation>
    <scope>NUCLEOTIDE SEQUENCE</scope>
    <source>
        <strain evidence="2">CGMCC 1.15082</strain>
    </source>
</reference>
<accession>A0A916WAW7</accession>
<dbReference type="AlphaFoldDB" id="A0A916WAW7"/>
<organism evidence="2 3">
    <name type="scientific">Brucella endophytica</name>
    <dbReference type="NCBI Taxonomy" id="1963359"/>
    <lineage>
        <taxon>Bacteria</taxon>
        <taxon>Pseudomonadati</taxon>
        <taxon>Pseudomonadota</taxon>
        <taxon>Alphaproteobacteria</taxon>
        <taxon>Hyphomicrobiales</taxon>
        <taxon>Brucellaceae</taxon>
        <taxon>Brucella/Ochrobactrum group</taxon>
        <taxon>Brucella</taxon>
    </lineage>
</organism>
<evidence type="ECO:0008006" key="4">
    <source>
        <dbReference type="Google" id="ProtNLM"/>
    </source>
</evidence>
<feature type="region of interest" description="Disordered" evidence="1">
    <location>
        <begin position="51"/>
        <end position="72"/>
    </location>
</feature>